<evidence type="ECO:0000313" key="2">
    <source>
        <dbReference type="EMBL" id="EMD38919.1"/>
    </source>
</evidence>
<evidence type="ECO:0008006" key="4">
    <source>
        <dbReference type="Google" id="ProtNLM"/>
    </source>
</evidence>
<dbReference type="AlphaFoldDB" id="M2PQU0"/>
<dbReference type="HOGENOM" id="CLU_2757563_0_0_1"/>
<organism evidence="2 3">
    <name type="scientific">Ceriporiopsis subvermispora (strain B)</name>
    <name type="common">White-rot fungus</name>
    <name type="synonym">Gelatoporia subvermispora</name>
    <dbReference type="NCBI Taxonomy" id="914234"/>
    <lineage>
        <taxon>Eukaryota</taxon>
        <taxon>Fungi</taxon>
        <taxon>Dikarya</taxon>
        <taxon>Basidiomycota</taxon>
        <taxon>Agaricomycotina</taxon>
        <taxon>Agaricomycetes</taxon>
        <taxon>Polyporales</taxon>
        <taxon>Gelatoporiaceae</taxon>
        <taxon>Gelatoporia</taxon>
    </lineage>
</organism>
<reference evidence="2 3" key="1">
    <citation type="journal article" date="2012" name="Proc. Natl. Acad. Sci. U.S.A.">
        <title>Comparative genomics of Ceriporiopsis subvermispora and Phanerochaete chrysosporium provide insight into selective ligninolysis.</title>
        <authorList>
            <person name="Fernandez-Fueyo E."/>
            <person name="Ruiz-Duenas F.J."/>
            <person name="Ferreira P."/>
            <person name="Floudas D."/>
            <person name="Hibbett D.S."/>
            <person name="Canessa P."/>
            <person name="Larrondo L.F."/>
            <person name="James T.Y."/>
            <person name="Seelenfreund D."/>
            <person name="Lobos S."/>
            <person name="Polanco R."/>
            <person name="Tello M."/>
            <person name="Honda Y."/>
            <person name="Watanabe T."/>
            <person name="Watanabe T."/>
            <person name="Ryu J.S."/>
            <person name="Kubicek C.P."/>
            <person name="Schmoll M."/>
            <person name="Gaskell J."/>
            <person name="Hammel K.E."/>
            <person name="St John F.J."/>
            <person name="Vanden Wymelenberg A."/>
            <person name="Sabat G."/>
            <person name="Splinter BonDurant S."/>
            <person name="Syed K."/>
            <person name="Yadav J.S."/>
            <person name="Doddapaneni H."/>
            <person name="Subramanian V."/>
            <person name="Lavin J.L."/>
            <person name="Oguiza J.A."/>
            <person name="Perez G."/>
            <person name="Pisabarro A.G."/>
            <person name="Ramirez L."/>
            <person name="Santoyo F."/>
            <person name="Master E."/>
            <person name="Coutinho P.M."/>
            <person name="Henrissat B."/>
            <person name="Lombard V."/>
            <person name="Magnuson J.K."/>
            <person name="Kuees U."/>
            <person name="Hori C."/>
            <person name="Igarashi K."/>
            <person name="Samejima M."/>
            <person name="Held B.W."/>
            <person name="Barry K.W."/>
            <person name="LaButti K.M."/>
            <person name="Lapidus A."/>
            <person name="Lindquist E.A."/>
            <person name="Lucas S.M."/>
            <person name="Riley R."/>
            <person name="Salamov A.A."/>
            <person name="Hoffmeister D."/>
            <person name="Schwenk D."/>
            <person name="Hadar Y."/>
            <person name="Yarden O."/>
            <person name="de Vries R.P."/>
            <person name="Wiebenga A."/>
            <person name="Stenlid J."/>
            <person name="Eastwood D."/>
            <person name="Grigoriev I.V."/>
            <person name="Berka R.M."/>
            <person name="Blanchette R.A."/>
            <person name="Kersten P."/>
            <person name="Martinez A.T."/>
            <person name="Vicuna R."/>
            <person name="Cullen D."/>
        </authorList>
    </citation>
    <scope>NUCLEOTIDE SEQUENCE [LARGE SCALE GENOMIC DNA]</scope>
    <source>
        <strain evidence="2 3">B</strain>
    </source>
</reference>
<feature type="signal peptide" evidence="1">
    <location>
        <begin position="1"/>
        <end position="22"/>
    </location>
</feature>
<accession>M2PQU0</accession>
<proteinExistence type="predicted"/>
<gene>
    <name evidence="2" type="ORF">CERSUDRAFT_63845</name>
</gene>
<sequence length="70" mass="7488">MRPYPKPLLLAVLLSYSSPTHTISPLITACRSSCAPHISPVLPQSGYAVAAGTAGYGATSGWRTRLRDRF</sequence>
<protein>
    <recommendedName>
        <fullName evidence="4">Secreted protein</fullName>
    </recommendedName>
</protein>
<evidence type="ECO:0000256" key="1">
    <source>
        <dbReference type="SAM" id="SignalP"/>
    </source>
</evidence>
<keyword evidence="3" id="KW-1185">Reference proteome</keyword>
<keyword evidence="1" id="KW-0732">Signal</keyword>
<dbReference type="PROSITE" id="PS51257">
    <property type="entry name" value="PROKAR_LIPOPROTEIN"/>
    <property type="match status" value="1"/>
</dbReference>
<name>M2PQU0_CERS8</name>
<dbReference type="Proteomes" id="UP000016930">
    <property type="component" value="Unassembled WGS sequence"/>
</dbReference>
<dbReference type="EMBL" id="KB445794">
    <property type="protein sequence ID" value="EMD38919.1"/>
    <property type="molecule type" value="Genomic_DNA"/>
</dbReference>
<evidence type="ECO:0000313" key="3">
    <source>
        <dbReference type="Proteomes" id="UP000016930"/>
    </source>
</evidence>
<feature type="chain" id="PRO_5004022672" description="Secreted protein" evidence="1">
    <location>
        <begin position="23"/>
        <end position="70"/>
    </location>
</feature>